<feature type="domain" description="ABC transmembrane type-1" evidence="8">
    <location>
        <begin position="127"/>
        <end position="317"/>
    </location>
</feature>
<organism evidence="9 10">
    <name type="scientific">Cellulomonas fulva</name>
    <dbReference type="NCBI Taxonomy" id="2835530"/>
    <lineage>
        <taxon>Bacteria</taxon>
        <taxon>Bacillati</taxon>
        <taxon>Actinomycetota</taxon>
        <taxon>Actinomycetes</taxon>
        <taxon>Micrococcales</taxon>
        <taxon>Cellulomonadaceae</taxon>
        <taxon>Cellulomonas</taxon>
    </lineage>
</organism>
<dbReference type="Pfam" id="PF00528">
    <property type="entry name" value="BPD_transp_1"/>
    <property type="match status" value="1"/>
</dbReference>
<keyword evidence="5 7" id="KW-1133">Transmembrane helix</keyword>
<comment type="caution">
    <text evidence="9">The sequence shown here is derived from an EMBL/GenBank/DDBJ whole genome shotgun (WGS) entry which is preliminary data.</text>
</comment>
<feature type="transmembrane region" description="Helical" evidence="7">
    <location>
        <begin position="131"/>
        <end position="155"/>
    </location>
</feature>
<dbReference type="PANTHER" id="PTHR43386">
    <property type="entry name" value="OLIGOPEPTIDE TRANSPORT SYSTEM PERMEASE PROTEIN APPC"/>
    <property type="match status" value="1"/>
</dbReference>
<comment type="subcellular location">
    <subcellularLocation>
        <location evidence="1 7">Cell membrane</location>
        <topology evidence="1 7">Multi-pass membrane protein</topology>
    </subcellularLocation>
</comment>
<evidence type="ECO:0000313" key="10">
    <source>
        <dbReference type="Proteomes" id="UP000722125"/>
    </source>
</evidence>
<dbReference type="CDD" id="cd06261">
    <property type="entry name" value="TM_PBP2"/>
    <property type="match status" value="1"/>
</dbReference>
<proteinExistence type="inferred from homology"/>
<evidence type="ECO:0000256" key="7">
    <source>
        <dbReference type="RuleBase" id="RU363032"/>
    </source>
</evidence>
<dbReference type="RefSeq" id="WP_214345812.1">
    <property type="nucleotide sequence ID" value="NZ_JAHBOH010000001.1"/>
</dbReference>
<evidence type="ECO:0000256" key="5">
    <source>
        <dbReference type="ARBA" id="ARBA00022989"/>
    </source>
</evidence>
<evidence type="ECO:0000256" key="3">
    <source>
        <dbReference type="ARBA" id="ARBA00022475"/>
    </source>
</evidence>
<dbReference type="Pfam" id="PF12911">
    <property type="entry name" value="OppC_N"/>
    <property type="match status" value="1"/>
</dbReference>
<sequence>MSTSPDPQLPADQAGRTENEIELKDVVGLSQGEIVRRRFFRHKGAMVGLVVLVAVALLALTSVGVGPIPGWWQFTGKETTLAIVNPGGAPTLQMPTWLGGEGFAIGSHPFGQDELGRDMFARVMHGVQTSLMVMFIIGIVACAIGVLVGSLAGFYRGRLDTLLMRTTDLFITVPTIVIGAVIGKIAGRVSGWLFAVALGLILWTGLARLVRGEFLALREREFVDAARVAGASSRRIIFKHILPNAIGTIIVSTTLLMSSAILLETALSFLGFGIQPPDISLGKLIYDYQQAFSTRPWLFWWPGLFIVVIALTVNFIGDGLRDAFDPRQKRIPSERKMAKAMAEDGTGRRAYVSTVRPQDDVRNAGMGG</sequence>
<feature type="transmembrane region" description="Helical" evidence="7">
    <location>
        <begin position="192"/>
        <end position="210"/>
    </location>
</feature>
<dbReference type="SUPFAM" id="SSF161098">
    <property type="entry name" value="MetI-like"/>
    <property type="match status" value="1"/>
</dbReference>
<feature type="transmembrane region" description="Helical" evidence="7">
    <location>
        <begin position="46"/>
        <end position="68"/>
    </location>
</feature>
<dbReference type="Gene3D" id="1.10.3720.10">
    <property type="entry name" value="MetI-like"/>
    <property type="match status" value="1"/>
</dbReference>
<evidence type="ECO:0000256" key="2">
    <source>
        <dbReference type="ARBA" id="ARBA00022448"/>
    </source>
</evidence>
<evidence type="ECO:0000256" key="6">
    <source>
        <dbReference type="ARBA" id="ARBA00023136"/>
    </source>
</evidence>
<reference evidence="9 10" key="1">
    <citation type="submission" date="2021-05" db="EMBL/GenBank/DDBJ databases">
        <title>Description of Cellulomonas sp. DKR-3 sp. nov.</title>
        <authorList>
            <person name="Dahal R.H."/>
            <person name="Chaudhary D.K."/>
        </authorList>
    </citation>
    <scope>NUCLEOTIDE SEQUENCE [LARGE SCALE GENOMIC DNA]</scope>
    <source>
        <strain evidence="9 10">DKR-3</strain>
    </source>
</reference>
<dbReference type="PANTHER" id="PTHR43386:SF1">
    <property type="entry name" value="D,D-DIPEPTIDE TRANSPORT SYSTEM PERMEASE PROTEIN DDPC-RELATED"/>
    <property type="match status" value="1"/>
</dbReference>
<dbReference type="InterPro" id="IPR000515">
    <property type="entry name" value="MetI-like"/>
</dbReference>
<name>A0ABS5TUJ3_9CELL</name>
<feature type="transmembrane region" description="Helical" evidence="7">
    <location>
        <begin position="298"/>
        <end position="320"/>
    </location>
</feature>
<comment type="similarity">
    <text evidence="7">Belongs to the binding-protein-dependent transport system permease family.</text>
</comment>
<dbReference type="InterPro" id="IPR050366">
    <property type="entry name" value="BP-dependent_transpt_permease"/>
</dbReference>
<dbReference type="PROSITE" id="PS50928">
    <property type="entry name" value="ABC_TM1"/>
    <property type="match status" value="1"/>
</dbReference>
<feature type="transmembrane region" description="Helical" evidence="7">
    <location>
        <begin position="167"/>
        <end position="186"/>
    </location>
</feature>
<accession>A0ABS5TUJ3</accession>
<keyword evidence="3" id="KW-1003">Cell membrane</keyword>
<dbReference type="InterPro" id="IPR025966">
    <property type="entry name" value="OppC_N"/>
</dbReference>
<evidence type="ECO:0000256" key="4">
    <source>
        <dbReference type="ARBA" id="ARBA00022692"/>
    </source>
</evidence>
<dbReference type="EMBL" id="JAHBOH010000001">
    <property type="protein sequence ID" value="MBT0992808.1"/>
    <property type="molecule type" value="Genomic_DNA"/>
</dbReference>
<dbReference type="InterPro" id="IPR035906">
    <property type="entry name" value="MetI-like_sf"/>
</dbReference>
<evidence type="ECO:0000259" key="8">
    <source>
        <dbReference type="PROSITE" id="PS50928"/>
    </source>
</evidence>
<keyword evidence="10" id="KW-1185">Reference proteome</keyword>
<keyword evidence="2 7" id="KW-0813">Transport</keyword>
<gene>
    <name evidence="9" type="ORF">KIN34_00690</name>
</gene>
<protein>
    <submittedName>
        <fullName evidence="9">ABC transporter permease</fullName>
    </submittedName>
</protein>
<evidence type="ECO:0000313" key="9">
    <source>
        <dbReference type="EMBL" id="MBT0992808.1"/>
    </source>
</evidence>
<dbReference type="Proteomes" id="UP000722125">
    <property type="component" value="Unassembled WGS sequence"/>
</dbReference>
<keyword evidence="6 7" id="KW-0472">Membrane</keyword>
<evidence type="ECO:0000256" key="1">
    <source>
        <dbReference type="ARBA" id="ARBA00004651"/>
    </source>
</evidence>
<keyword evidence="4 7" id="KW-0812">Transmembrane</keyword>
<feature type="transmembrane region" description="Helical" evidence="7">
    <location>
        <begin position="241"/>
        <end position="263"/>
    </location>
</feature>